<dbReference type="GO" id="GO:0016798">
    <property type="term" value="F:hydrolase activity, acting on glycosyl bonds"/>
    <property type="evidence" value="ECO:0007669"/>
    <property type="project" value="UniProtKB-KW"/>
</dbReference>
<evidence type="ECO:0000313" key="6">
    <source>
        <dbReference type="EMBL" id="MFD1441677.1"/>
    </source>
</evidence>
<dbReference type="PROSITE" id="PS00653">
    <property type="entry name" value="GLYCOSYL_HYDROL_F1_2"/>
    <property type="match status" value="1"/>
</dbReference>
<evidence type="ECO:0000256" key="5">
    <source>
        <dbReference type="RuleBase" id="RU004468"/>
    </source>
</evidence>
<dbReference type="SUPFAM" id="SSF51445">
    <property type="entry name" value="(Trans)glycosidases"/>
    <property type="match status" value="1"/>
</dbReference>
<dbReference type="Pfam" id="PF00232">
    <property type="entry name" value="Glyco_hydro_1"/>
    <property type="match status" value="1"/>
</dbReference>
<evidence type="ECO:0000313" key="7">
    <source>
        <dbReference type="Proteomes" id="UP001597212"/>
    </source>
</evidence>
<dbReference type="PROSITE" id="PS00572">
    <property type="entry name" value="GLYCOSYL_HYDROL_F1_1"/>
    <property type="match status" value="1"/>
</dbReference>
<keyword evidence="5 6" id="KW-0378">Hydrolase</keyword>
<dbReference type="InterPro" id="IPR001360">
    <property type="entry name" value="Glyco_hydro_1"/>
</dbReference>
<gene>
    <name evidence="6" type="ORF">ACFQ5K_09855</name>
</gene>
<dbReference type="Gene3D" id="3.20.20.80">
    <property type="entry name" value="Glycosidases"/>
    <property type="match status" value="1"/>
</dbReference>
<evidence type="ECO:0000256" key="4">
    <source>
        <dbReference type="RuleBase" id="RU003690"/>
    </source>
</evidence>
<keyword evidence="7" id="KW-1185">Reference proteome</keyword>
<dbReference type="Proteomes" id="UP001597212">
    <property type="component" value="Unassembled WGS sequence"/>
</dbReference>
<reference evidence="7" key="1">
    <citation type="journal article" date="2019" name="Int. J. Syst. Evol. Microbiol.">
        <title>The Global Catalogue of Microorganisms (GCM) 10K type strain sequencing project: providing services to taxonomists for standard genome sequencing and annotation.</title>
        <authorList>
            <consortium name="The Broad Institute Genomics Platform"/>
            <consortium name="The Broad Institute Genome Sequencing Center for Infectious Disease"/>
            <person name="Wu L."/>
            <person name="Ma J."/>
        </authorList>
    </citation>
    <scope>NUCLEOTIDE SEQUENCE [LARGE SCALE GENOMIC DNA]</scope>
    <source>
        <strain evidence="7">CCM 8912</strain>
    </source>
</reference>
<proteinExistence type="inferred from homology"/>
<dbReference type="EMBL" id="JBHTOK010000073">
    <property type="protein sequence ID" value="MFD1441677.1"/>
    <property type="molecule type" value="Genomic_DNA"/>
</dbReference>
<feature type="active site" description="Nucleophile" evidence="3">
    <location>
        <position position="369"/>
    </location>
</feature>
<comment type="caution">
    <text evidence="6">The sequence shown here is derived from an EMBL/GenBank/DDBJ whole genome shotgun (WGS) entry which is preliminary data.</text>
</comment>
<dbReference type="InterPro" id="IPR017853">
    <property type="entry name" value="GH"/>
</dbReference>
<dbReference type="PANTHER" id="PTHR10353">
    <property type="entry name" value="GLYCOSYL HYDROLASE"/>
    <property type="match status" value="1"/>
</dbReference>
<organism evidence="6 7">
    <name type="scientific">Lacticaseibacillus hegangensis</name>
    <dbReference type="NCBI Taxonomy" id="2486010"/>
    <lineage>
        <taxon>Bacteria</taxon>
        <taxon>Bacillati</taxon>
        <taxon>Bacillota</taxon>
        <taxon>Bacilli</taxon>
        <taxon>Lactobacillales</taxon>
        <taxon>Lactobacillaceae</taxon>
        <taxon>Lacticaseibacillus</taxon>
    </lineage>
</organism>
<dbReference type="InterPro" id="IPR018120">
    <property type="entry name" value="Glyco_hydro_1_AS"/>
</dbReference>
<evidence type="ECO:0000256" key="1">
    <source>
        <dbReference type="ARBA" id="ARBA00010838"/>
    </source>
</evidence>
<name>A0ABW4D0P4_9LACO</name>
<dbReference type="InterPro" id="IPR033132">
    <property type="entry name" value="GH_1_N_CS"/>
</dbReference>
<keyword evidence="2 5" id="KW-0326">Glycosidase</keyword>
<protein>
    <submittedName>
        <fullName evidence="6">Glycoside hydrolase family 1 protein</fullName>
        <ecNumber evidence="6">3.2.1.-</ecNumber>
    </submittedName>
</protein>
<evidence type="ECO:0000256" key="2">
    <source>
        <dbReference type="ARBA" id="ARBA00023295"/>
    </source>
</evidence>
<dbReference type="RefSeq" id="WP_125756203.1">
    <property type="nucleotide sequence ID" value="NZ_JBHTOK010000073.1"/>
</dbReference>
<dbReference type="PANTHER" id="PTHR10353:SF136">
    <property type="entry name" value="ARYL-PHOSPHO-BETA-D-GLUCOSIDASE BGLC"/>
    <property type="match status" value="1"/>
</dbReference>
<evidence type="ECO:0000256" key="3">
    <source>
        <dbReference type="PROSITE-ProRule" id="PRU10055"/>
    </source>
</evidence>
<comment type="similarity">
    <text evidence="1 4">Belongs to the glycosyl hydrolase 1 family.</text>
</comment>
<sequence length="467" mass="53466">MQIRQIAPFPQDFLWGASSSSFQAEGAWHEGGKGDSVISHTETEAQTTAFDEGVDFYHQYHTDIGLMKEAGLKAFRFSIAWTRIFPQGVGKPNPEGVAFYHHVIDELSAASIEPIVTMYHFDYPQHLVDKYGGWLSRRSINDFVTYAKFLLDEYGDKVHYWITINEQDHITKMPYRLGILGKTYSESMREEYQANHHMVVASAKVFNLIHTKYPGTEVGPALSYQVYYPATHSPEDTEAAMDLSLLTQDYLLELQCSGRYDPVFRHYLESHNAWPDFPDSDLDYIKANSPDFIGVNYYSSDTVAYMPANGDDGEIGGKPVPSYERGIYQKVRNKELPTTQWGWTIDPRGLKLSLRKLYYEYHLPMIVTENGFSEEEEVSPNKPIDDTKRIAYLGDHIRAVQEAISLGIPVFGYCIWSFTDVISGHSGMNKRYGIVAVNRTNFDLKAMNRLPKKSFYWYQQLIKKGAY</sequence>
<dbReference type="EC" id="3.2.1.-" evidence="6"/>
<accession>A0ABW4D0P4</accession>
<dbReference type="PRINTS" id="PR00131">
    <property type="entry name" value="GLHYDRLASE1"/>
</dbReference>